<dbReference type="Gene3D" id="3.40.50.300">
    <property type="entry name" value="P-loop containing nucleotide triphosphate hydrolases"/>
    <property type="match status" value="3"/>
</dbReference>
<keyword evidence="3" id="KW-0378">Hydrolase</keyword>
<feature type="domain" description="DNA2/NAM7 helicase helicase" evidence="1">
    <location>
        <begin position="288"/>
        <end position="399"/>
    </location>
</feature>
<keyword evidence="3" id="KW-0067">ATP-binding</keyword>
<reference evidence="4" key="1">
    <citation type="submission" date="2017-01" db="EMBL/GenBank/DDBJ databases">
        <authorList>
            <person name="Varghese N."/>
            <person name="Submissions S."/>
        </authorList>
    </citation>
    <scope>NUCLEOTIDE SEQUENCE [LARGE SCALE GENOMIC DNA]</scope>
    <source>
        <strain evidence="4">DSM 46698</strain>
    </source>
</reference>
<dbReference type="InterPro" id="IPR045055">
    <property type="entry name" value="DNA2/NAM7-like"/>
</dbReference>
<keyword evidence="4" id="KW-1185">Reference proteome</keyword>
<dbReference type="Pfam" id="PF13086">
    <property type="entry name" value="AAA_11"/>
    <property type="match status" value="2"/>
</dbReference>
<dbReference type="Pfam" id="PF13195">
    <property type="entry name" value="DUF4011"/>
    <property type="match status" value="1"/>
</dbReference>
<dbReference type="RefSeq" id="WP_076498972.1">
    <property type="nucleotide sequence ID" value="NZ_FTOP01000003.1"/>
</dbReference>
<dbReference type="InterPro" id="IPR025103">
    <property type="entry name" value="DUF4011"/>
</dbReference>
<feature type="domain" description="DNA2/NAM7 helicase helicase" evidence="1">
    <location>
        <begin position="928"/>
        <end position="975"/>
    </location>
</feature>
<protein>
    <submittedName>
        <fullName evidence="3">Superfamily I DNA and/or RNA helicase</fullName>
    </submittedName>
</protein>
<evidence type="ECO:0000259" key="2">
    <source>
        <dbReference type="Pfam" id="PF13087"/>
    </source>
</evidence>
<sequence>MLKETFQIYLNRLTDLSSRNRSLYLPKLHISQMMDLKTLDFFNHHPAFDYIKMMIEGKKSFPLIPISDPRDQHVNKASKDLNRIIHQVQLTEEETGEKSLYLAYPFVEGKLLNGQVVRCPLIFFPIKLTKEHGSWMIQKDQEDQAVFNKTFLLAYERAYGKAPIGEDDLVLEGYPDDAKAFRTALYEVLKDNFSINFNQQLYEDKLEIFPDSAKSVDEANLKTGELKLMPYAVLGQFSQKTSFLMEDYSELLKQNEYNNLEALFSTYFAPEDDIQIPREDQLYHVFPLDASQEEVVKAVRAGNSCVVEGPPGTGKSQLISNLAVDYIARGKKVLVVSQKRAALDVVFRRLEEKGFGSFLALVHDFRADRKSLFEKIKAQIESVEQYQDLNRSINAIQLEREFTQLSRTIEMHLEYLDEFKKSLFNTEECGIPIKQLYMTSRLGEETLDLTQYYKKFHWDRIGEFLRNFKSYEVYYRKYQHAKSFWLHRVDFSGFGSAAAQRIKETLAEIDDLKTRFNKAFGDITGFDSTYLFSLYDQREKIQILKHFLHREDSQKAFDQIKDVPIESFDLLWLENKVDTVKTLLSQEGVVWTVPDGQIQEHLSLALDYTQSKTSVFGKINLFFNHKKFGSLKNLLEAEGLNATPHDLDLLIKKLENRLNLNHQYTLLDGKPWLNMPAKPFNFVVFNHFTSSLLEAIKARFTLEEFDGIIDLIEDQIPTAKTLLSLVEQLESFTEEIESKLKTWSIYLSKIQIQHLISHAPGESFLEQKEQIPFVFDELLAFDTLRAKLPSEDKVVMEKLLDDFPEEDFEQLSYHFLVALSNAWIDHIESKYPVLKEIITPKFQFVQEELLQAIEDKWKISQYISELRVREQTFKNLEYNRLNNLVTYKELLHQVSKKRRLWPLKKLIASFEEELFKLIPCWLASPETVSALFPMKQEFDLVIFDEASQCYVEKGVPTMLRAKQVVIAGDSQQLQPYDLYQIKLETDEEGLEVETESLLELTSSYFKKFWLKGHYRSSQRPLIDFSNQHFYQNKLEMLVDRTLLNQGVNPFDLVKVDGVWEKQQNVIEASEVIHQIKEIQQKYPDWSIGVITFNYFQMELIQELIEQDVIVNQEMVAVKNIENVQGDEFDWVIFSIGYAKNKTGKLIANFGMLSKRGGVNRLNVAITRARKRVTLVTSLSSRDFKKEQLENHGIKLLRDYLLFVENQVQGKIEREEFPSPNGFIDSWSLKKRLKSVNEEHELHLFPESSWMDLAVRCKEEGFLEAILTDDQRLYDSSGAKEAFVYHPLQLRAKNWPFHFYFSRQYWMGKELFEK</sequence>
<dbReference type="InterPro" id="IPR027417">
    <property type="entry name" value="P-loop_NTPase"/>
</dbReference>
<dbReference type="PANTHER" id="PTHR10887">
    <property type="entry name" value="DNA2/NAM7 HELICASE FAMILY"/>
    <property type="match status" value="1"/>
</dbReference>
<dbReference type="SUPFAM" id="SSF52540">
    <property type="entry name" value="P-loop containing nucleoside triphosphate hydrolases"/>
    <property type="match status" value="2"/>
</dbReference>
<evidence type="ECO:0000313" key="3">
    <source>
        <dbReference type="EMBL" id="SIS69699.1"/>
    </source>
</evidence>
<dbReference type="CDD" id="cd18808">
    <property type="entry name" value="SF1_C_Upf1"/>
    <property type="match status" value="1"/>
</dbReference>
<gene>
    <name evidence="3" type="ORF">SAMN05421761_10398</name>
</gene>
<organism evidence="3 4">
    <name type="scientific">Belliella pelovolcani</name>
    <dbReference type="NCBI Taxonomy" id="529505"/>
    <lineage>
        <taxon>Bacteria</taxon>
        <taxon>Pseudomonadati</taxon>
        <taxon>Bacteroidota</taxon>
        <taxon>Cytophagia</taxon>
        <taxon>Cytophagales</taxon>
        <taxon>Cyclobacteriaceae</taxon>
        <taxon>Belliella</taxon>
    </lineage>
</organism>
<accession>A0A1N7L774</accession>
<evidence type="ECO:0000313" key="4">
    <source>
        <dbReference type="Proteomes" id="UP000186026"/>
    </source>
</evidence>
<dbReference type="InterPro" id="IPR041677">
    <property type="entry name" value="DNA2/NAM7_AAA_11"/>
</dbReference>
<dbReference type="OrthoDB" id="9757917at2"/>
<name>A0A1N7L774_9BACT</name>
<dbReference type="Pfam" id="PF13087">
    <property type="entry name" value="AAA_12"/>
    <property type="match status" value="1"/>
</dbReference>
<dbReference type="InterPro" id="IPR047187">
    <property type="entry name" value="SF1_C_Upf1"/>
</dbReference>
<dbReference type="Proteomes" id="UP000186026">
    <property type="component" value="Unassembled WGS sequence"/>
</dbReference>
<evidence type="ECO:0000259" key="1">
    <source>
        <dbReference type="Pfam" id="PF13086"/>
    </source>
</evidence>
<feature type="domain" description="DNA2/NAM7 helicase-like C-terminal" evidence="2">
    <location>
        <begin position="996"/>
        <end position="1177"/>
    </location>
</feature>
<keyword evidence="3" id="KW-0347">Helicase</keyword>
<dbReference type="GO" id="GO:0004386">
    <property type="term" value="F:helicase activity"/>
    <property type="evidence" value="ECO:0007669"/>
    <property type="project" value="UniProtKB-KW"/>
</dbReference>
<dbReference type="STRING" id="529505.SAMN05421761_10398"/>
<dbReference type="EMBL" id="FTOP01000003">
    <property type="protein sequence ID" value="SIS69699.1"/>
    <property type="molecule type" value="Genomic_DNA"/>
</dbReference>
<keyword evidence="3" id="KW-0547">Nucleotide-binding</keyword>
<dbReference type="InterPro" id="IPR041679">
    <property type="entry name" value="DNA2/NAM7-like_C"/>
</dbReference>
<proteinExistence type="predicted"/>